<dbReference type="PANTHER" id="PTHR12603:SF0">
    <property type="entry name" value="CCR4-NOT TRANSCRIPTION COMPLEX SUBUNIT 4"/>
    <property type="match status" value="1"/>
</dbReference>
<dbReference type="GO" id="GO:0004842">
    <property type="term" value="F:ubiquitin-protein transferase activity"/>
    <property type="evidence" value="ECO:0007669"/>
    <property type="project" value="InterPro"/>
</dbReference>
<dbReference type="SUPFAM" id="SSF57850">
    <property type="entry name" value="RING/U-box"/>
    <property type="match status" value="1"/>
</dbReference>
<evidence type="ECO:0000313" key="1">
    <source>
        <dbReference type="EMBL" id="KAA0184116.1"/>
    </source>
</evidence>
<sequence>MLRSVVLKLQVCRFCWTKIINEGNGLCPGCRKEYNSEKPALYEPISEADDARLRPNRKRKDHLKKNKLSPEMLKFLPELR</sequence>
<accession>A0A8E0VER1</accession>
<dbReference type="Gene3D" id="3.30.40.10">
    <property type="entry name" value="Zinc/RING finger domain, C3HC4 (zinc finger)"/>
    <property type="match status" value="1"/>
</dbReference>
<dbReference type="GO" id="GO:0016567">
    <property type="term" value="P:protein ubiquitination"/>
    <property type="evidence" value="ECO:0007669"/>
    <property type="project" value="TreeGrafter"/>
</dbReference>
<keyword evidence="2" id="KW-1185">Reference proteome</keyword>
<name>A0A8E0VER1_9TREM</name>
<organism evidence="1 2">
    <name type="scientific">Fasciolopsis buskii</name>
    <dbReference type="NCBI Taxonomy" id="27845"/>
    <lineage>
        <taxon>Eukaryota</taxon>
        <taxon>Metazoa</taxon>
        <taxon>Spiralia</taxon>
        <taxon>Lophotrochozoa</taxon>
        <taxon>Platyhelminthes</taxon>
        <taxon>Trematoda</taxon>
        <taxon>Digenea</taxon>
        <taxon>Plagiorchiida</taxon>
        <taxon>Echinostomata</taxon>
        <taxon>Echinostomatoidea</taxon>
        <taxon>Fasciolidae</taxon>
        <taxon>Fasciolopsis</taxon>
    </lineage>
</organism>
<dbReference type="Pfam" id="PF14570">
    <property type="entry name" value="zf-RING_4"/>
    <property type="match status" value="1"/>
</dbReference>
<dbReference type="GO" id="GO:0030014">
    <property type="term" value="C:CCR4-NOT complex"/>
    <property type="evidence" value="ECO:0007669"/>
    <property type="project" value="InterPro"/>
</dbReference>
<dbReference type="AlphaFoldDB" id="A0A8E0VER1"/>
<dbReference type="EMBL" id="LUCM01011341">
    <property type="protein sequence ID" value="KAA0184116.1"/>
    <property type="molecule type" value="Genomic_DNA"/>
</dbReference>
<dbReference type="OrthoDB" id="1923159at2759"/>
<proteinExistence type="predicted"/>
<dbReference type="PANTHER" id="PTHR12603">
    <property type="entry name" value="CCR4-NOT TRANSCRIPTION COMPLEX RELATED"/>
    <property type="match status" value="1"/>
</dbReference>
<gene>
    <name evidence="1" type="ORF">FBUS_11785</name>
</gene>
<comment type="caution">
    <text evidence="1">The sequence shown here is derived from an EMBL/GenBank/DDBJ whole genome shotgun (WGS) entry which is preliminary data.</text>
</comment>
<dbReference type="InterPro" id="IPR013083">
    <property type="entry name" value="Znf_RING/FYVE/PHD"/>
</dbReference>
<dbReference type="InterPro" id="IPR039780">
    <property type="entry name" value="Mot2"/>
</dbReference>
<protein>
    <submittedName>
        <fullName evidence="1">Uncharacterized protein</fullName>
    </submittedName>
</protein>
<dbReference type="Proteomes" id="UP000728185">
    <property type="component" value="Unassembled WGS sequence"/>
</dbReference>
<reference evidence="1" key="1">
    <citation type="submission" date="2019-05" db="EMBL/GenBank/DDBJ databases">
        <title>Annotation for the trematode Fasciolopsis buski.</title>
        <authorList>
            <person name="Choi Y.-J."/>
        </authorList>
    </citation>
    <scope>NUCLEOTIDE SEQUENCE</scope>
    <source>
        <strain evidence="1">HT</strain>
        <tissue evidence="1">Whole worm</tissue>
    </source>
</reference>
<evidence type="ECO:0000313" key="2">
    <source>
        <dbReference type="Proteomes" id="UP000728185"/>
    </source>
</evidence>